<evidence type="ECO:0000256" key="7">
    <source>
        <dbReference type="ARBA" id="ARBA00022927"/>
    </source>
</evidence>
<dbReference type="Gene3D" id="3.30.1360.100">
    <property type="entry name" value="General secretion pathway protein M, EpsM"/>
    <property type="match status" value="1"/>
</dbReference>
<keyword evidence="3 10" id="KW-0813">Transport</keyword>
<evidence type="ECO:0000256" key="3">
    <source>
        <dbReference type="ARBA" id="ARBA00022448"/>
    </source>
</evidence>
<evidence type="ECO:0000256" key="9">
    <source>
        <dbReference type="ARBA" id="ARBA00023136"/>
    </source>
</evidence>
<keyword evidence="6 11" id="KW-0812">Transmembrane</keyword>
<dbReference type="GO" id="GO:0015627">
    <property type="term" value="C:type II protein secretion system complex"/>
    <property type="evidence" value="ECO:0007669"/>
    <property type="project" value="InterPro"/>
</dbReference>
<keyword evidence="9 11" id="KW-0472">Membrane</keyword>
<protein>
    <recommendedName>
        <fullName evidence="10">Type II secretion system protein L</fullName>
        <shortName evidence="10">T2SS protein L</shortName>
    </recommendedName>
</protein>
<dbReference type="GO" id="GO:0015628">
    <property type="term" value="P:protein secretion by the type II secretion system"/>
    <property type="evidence" value="ECO:0007669"/>
    <property type="project" value="InterPro"/>
</dbReference>
<keyword evidence="7 10" id="KW-0653">Protein transport</keyword>
<dbReference type="Pfam" id="PF12693">
    <property type="entry name" value="GspL_C"/>
    <property type="match status" value="1"/>
</dbReference>
<comment type="similarity">
    <text evidence="2 10">Belongs to the GSP L family.</text>
</comment>
<keyword evidence="5" id="KW-0997">Cell inner membrane</keyword>
<evidence type="ECO:0000313" key="15">
    <source>
        <dbReference type="Proteomes" id="UP000054858"/>
    </source>
</evidence>
<comment type="caution">
    <text evidence="14">The sequence shown here is derived from an EMBL/GenBank/DDBJ whole genome shotgun (WGS) entry which is preliminary data.</text>
</comment>
<dbReference type="Proteomes" id="UP000054858">
    <property type="component" value="Unassembled WGS sequence"/>
</dbReference>
<sequence>MGTCFIFAKQISHEQLLSLRLDDKNEVDAPLLLRSANELHLLQANHRTVVVLPTEVCSLHQLELPWLNERKARAAIPFALEEQLAQNVATLHFAFDRAHYQNHRYLVAVIDKQYLANLIHELGVLNLAFDMITLEWFALQAQEACVSQTSFLAYNETFQGALSLDLAKIYLAERSTELTFYVFQDSAADLSDLFFPSRIDSSFYGWVAQRLQHTKPINLCQGEFQQSKSQQSIRFWYFLSAALAGIWLISLLVVNAIHLYWLNKKNAELDQQIAVLYREFFPEAKQIISPRFRIGQLLKSDINHTDSALWLLMDKLAHAFSSGQFVIEQLRFQNQVLSVTLLSKDFAALEHLQRRLQQTKVKVSQTQASSHEQQVLATLELRL</sequence>
<evidence type="ECO:0000256" key="4">
    <source>
        <dbReference type="ARBA" id="ARBA00022475"/>
    </source>
</evidence>
<feature type="domain" description="GspL cytoplasmic actin-ATPase-like" evidence="12">
    <location>
        <begin position="40"/>
        <end position="143"/>
    </location>
</feature>
<dbReference type="InterPro" id="IPR007812">
    <property type="entry name" value="T2SS_protein-GspL"/>
</dbReference>
<comment type="subcellular location">
    <subcellularLocation>
        <location evidence="1">Cell inner membrane</location>
        <topology evidence="1">Single-pass membrane protein</topology>
    </subcellularLocation>
</comment>
<dbReference type="GO" id="GO:0009276">
    <property type="term" value="C:Gram-negative-bacterium-type cell wall"/>
    <property type="evidence" value="ECO:0007669"/>
    <property type="project" value="InterPro"/>
</dbReference>
<dbReference type="Pfam" id="PF05134">
    <property type="entry name" value="T2SSL"/>
    <property type="match status" value="1"/>
</dbReference>
<dbReference type="Gene3D" id="3.30.420.380">
    <property type="match status" value="1"/>
</dbReference>
<dbReference type="RefSeq" id="WP_058388805.1">
    <property type="nucleotide sequence ID" value="NZ_LCUA01000022.1"/>
</dbReference>
<dbReference type="GO" id="GO:0005886">
    <property type="term" value="C:plasma membrane"/>
    <property type="evidence" value="ECO:0007669"/>
    <property type="project" value="UniProtKB-SubCell"/>
</dbReference>
<comment type="function">
    <text evidence="10">Inner membrane component of the type II secretion system required for the energy-dependent secretion of extracellular factors such as proteases and toxins from the periplasm.</text>
</comment>
<dbReference type="SUPFAM" id="SSF53067">
    <property type="entry name" value="Actin-like ATPase domain"/>
    <property type="match status" value="1"/>
</dbReference>
<evidence type="ECO:0000256" key="11">
    <source>
        <dbReference type="SAM" id="Phobius"/>
    </source>
</evidence>
<feature type="domain" description="GspL periplasmic" evidence="13">
    <location>
        <begin position="241"/>
        <end position="382"/>
    </location>
</feature>
<dbReference type="NCBIfam" id="TIGR01709">
    <property type="entry name" value="typeII_sec_gspL"/>
    <property type="match status" value="1"/>
</dbReference>
<dbReference type="InterPro" id="IPR043129">
    <property type="entry name" value="ATPase_NBD"/>
</dbReference>
<gene>
    <name evidence="14" type="ORF">Loak_0477</name>
</gene>
<evidence type="ECO:0000313" key="14">
    <source>
        <dbReference type="EMBL" id="KTD43927.1"/>
    </source>
</evidence>
<proteinExistence type="inferred from homology"/>
<dbReference type="InterPro" id="IPR025691">
    <property type="entry name" value="GspL_pp_dom"/>
</dbReference>
<reference evidence="14 15" key="1">
    <citation type="submission" date="2015-11" db="EMBL/GenBank/DDBJ databases">
        <title>Genomic analysis of 38 Legionella species identifies large and diverse effector repertoires.</title>
        <authorList>
            <person name="Burstein D."/>
            <person name="Amaro F."/>
            <person name="Zusman T."/>
            <person name="Lifshitz Z."/>
            <person name="Cohen O."/>
            <person name="Gilbert J.A."/>
            <person name="Pupko T."/>
            <person name="Shuman H.A."/>
            <person name="Segal G."/>
        </authorList>
    </citation>
    <scope>NUCLEOTIDE SEQUENCE [LARGE SCALE GENOMIC DNA]</scope>
    <source>
        <strain evidence="14 15">Oak Ridge-10</strain>
    </source>
</reference>
<dbReference type="PIRSF" id="PIRSF015761">
    <property type="entry name" value="Protein_L"/>
    <property type="match status" value="1"/>
</dbReference>
<feature type="transmembrane region" description="Helical" evidence="11">
    <location>
        <begin position="235"/>
        <end position="262"/>
    </location>
</feature>
<dbReference type="AlphaFoldDB" id="A0A0W0XH33"/>
<dbReference type="InterPro" id="IPR024230">
    <property type="entry name" value="GspL_cyto_dom"/>
</dbReference>
<accession>A0A0W0XH33</accession>
<keyword evidence="4" id="KW-1003">Cell membrane</keyword>
<evidence type="ECO:0000256" key="8">
    <source>
        <dbReference type="ARBA" id="ARBA00022989"/>
    </source>
</evidence>
<dbReference type="PATRIC" id="fig|29423.5.peg.491"/>
<dbReference type="CDD" id="cd24017">
    <property type="entry name" value="ASKHA_T2SSL_N"/>
    <property type="match status" value="1"/>
</dbReference>
<evidence type="ECO:0000259" key="12">
    <source>
        <dbReference type="Pfam" id="PF05134"/>
    </source>
</evidence>
<evidence type="ECO:0000256" key="10">
    <source>
        <dbReference type="PIRNR" id="PIRNR015761"/>
    </source>
</evidence>
<evidence type="ECO:0000256" key="1">
    <source>
        <dbReference type="ARBA" id="ARBA00004377"/>
    </source>
</evidence>
<keyword evidence="8 11" id="KW-1133">Transmembrane helix</keyword>
<organism evidence="14 15">
    <name type="scientific">Legionella oakridgensis</name>
    <dbReference type="NCBI Taxonomy" id="29423"/>
    <lineage>
        <taxon>Bacteria</taxon>
        <taxon>Pseudomonadati</taxon>
        <taxon>Pseudomonadota</taxon>
        <taxon>Gammaproteobacteria</taxon>
        <taxon>Legionellales</taxon>
        <taxon>Legionellaceae</taxon>
        <taxon>Legionella</taxon>
    </lineage>
</organism>
<evidence type="ECO:0000259" key="13">
    <source>
        <dbReference type="Pfam" id="PF12693"/>
    </source>
</evidence>
<evidence type="ECO:0000256" key="6">
    <source>
        <dbReference type="ARBA" id="ARBA00022692"/>
    </source>
</evidence>
<name>A0A0W0XH33_9GAMM</name>
<evidence type="ECO:0000256" key="5">
    <source>
        <dbReference type="ARBA" id="ARBA00022519"/>
    </source>
</evidence>
<evidence type="ECO:0000256" key="2">
    <source>
        <dbReference type="ARBA" id="ARBA00005318"/>
    </source>
</evidence>
<dbReference type="EMBL" id="LNYP01000006">
    <property type="protein sequence ID" value="KTD43927.1"/>
    <property type="molecule type" value="Genomic_DNA"/>
</dbReference>